<evidence type="ECO:0000256" key="1">
    <source>
        <dbReference type="ARBA" id="ARBA00004651"/>
    </source>
</evidence>
<comment type="similarity">
    <text evidence="11">Belongs to the insect chemoreceptor superfamily. Heteromeric odorant receptor channel (TC 1.A.69) family. Or2a subfamily.</text>
</comment>
<feature type="transmembrane region" description="Helical" evidence="13">
    <location>
        <begin position="214"/>
        <end position="242"/>
    </location>
</feature>
<evidence type="ECO:0000313" key="15">
    <source>
        <dbReference type="RefSeq" id="XP_023167032.2"/>
    </source>
</evidence>
<evidence type="ECO:0000256" key="8">
    <source>
        <dbReference type="ARBA" id="ARBA00023170"/>
    </source>
</evidence>
<evidence type="ECO:0000256" key="12">
    <source>
        <dbReference type="ARBA" id="ARBA00038679"/>
    </source>
</evidence>
<evidence type="ECO:0000313" key="14">
    <source>
        <dbReference type="Proteomes" id="UP000504633"/>
    </source>
</evidence>
<dbReference type="OrthoDB" id="5846619at2759"/>
<keyword evidence="3 13" id="KW-0716">Sensory transduction</keyword>
<evidence type="ECO:0000256" key="2">
    <source>
        <dbReference type="ARBA" id="ARBA00022475"/>
    </source>
</evidence>
<dbReference type="GeneID" id="111596838"/>
<keyword evidence="6 13" id="KW-1133">Transmembrane helix</keyword>
<feature type="transmembrane region" description="Helical" evidence="13">
    <location>
        <begin position="170"/>
        <end position="189"/>
    </location>
</feature>
<comment type="function">
    <text evidence="10">Odorant receptor which mediates acceptance or avoidance behavior, depending on its substrates. The odorant receptor repertoire encodes a large collection of odor stimuli that vary widely in identity, intensity, and duration. May form a complex with Orco to form odorant-sensing units, providing sensitive and prolonged odorant signaling and calcium permeability.</text>
</comment>
<organism evidence="14 15">
    <name type="scientific">Drosophila hydei</name>
    <name type="common">Fruit fly</name>
    <dbReference type="NCBI Taxonomy" id="7224"/>
    <lineage>
        <taxon>Eukaryota</taxon>
        <taxon>Metazoa</taxon>
        <taxon>Ecdysozoa</taxon>
        <taxon>Arthropoda</taxon>
        <taxon>Hexapoda</taxon>
        <taxon>Insecta</taxon>
        <taxon>Pterygota</taxon>
        <taxon>Neoptera</taxon>
        <taxon>Endopterygota</taxon>
        <taxon>Diptera</taxon>
        <taxon>Brachycera</taxon>
        <taxon>Muscomorpha</taxon>
        <taxon>Ephydroidea</taxon>
        <taxon>Drosophilidae</taxon>
        <taxon>Drosophila</taxon>
    </lineage>
</organism>
<feature type="transmembrane region" description="Helical" evidence="13">
    <location>
        <begin position="299"/>
        <end position="317"/>
    </location>
</feature>
<evidence type="ECO:0000256" key="6">
    <source>
        <dbReference type="ARBA" id="ARBA00022989"/>
    </source>
</evidence>
<evidence type="ECO:0000256" key="5">
    <source>
        <dbReference type="ARBA" id="ARBA00022725"/>
    </source>
</evidence>
<comment type="subunit">
    <text evidence="12">Interacts with Orco. Complexes exist early in the endomembrane system in olfactory sensory neurons (OSNs), coupling these complexes to the conserved ciliary trafficking pathway.</text>
</comment>
<comment type="subcellular location">
    <subcellularLocation>
        <location evidence="1 13">Cell membrane</location>
        <topology evidence="1 13">Multi-pass membrane protein</topology>
    </subcellularLocation>
</comment>
<reference evidence="15" key="1">
    <citation type="submission" date="2025-08" db="UniProtKB">
        <authorList>
            <consortium name="RefSeq"/>
        </authorList>
    </citation>
    <scope>IDENTIFICATION</scope>
    <source>
        <strain evidence="15">15085-1641.00</strain>
        <tissue evidence="15">Whole body</tissue>
    </source>
</reference>
<dbReference type="RefSeq" id="XP_023167032.2">
    <property type="nucleotide sequence ID" value="XM_023311264.2"/>
</dbReference>
<dbReference type="PANTHER" id="PTHR21137">
    <property type="entry name" value="ODORANT RECEPTOR"/>
    <property type="match status" value="1"/>
</dbReference>
<feature type="transmembrane region" description="Helical" evidence="13">
    <location>
        <begin position="105"/>
        <end position="125"/>
    </location>
</feature>
<dbReference type="GO" id="GO:0004984">
    <property type="term" value="F:olfactory receptor activity"/>
    <property type="evidence" value="ECO:0007669"/>
    <property type="project" value="InterPro"/>
</dbReference>
<name>A0A6J1LM67_DROHY</name>
<keyword evidence="9 13" id="KW-0807">Transducer</keyword>
<evidence type="ECO:0000256" key="3">
    <source>
        <dbReference type="ARBA" id="ARBA00022606"/>
    </source>
</evidence>
<protein>
    <recommendedName>
        <fullName evidence="13">Odorant receptor</fullName>
    </recommendedName>
</protein>
<keyword evidence="5 13" id="KW-0552">Olfaction</keyword>
<evidence type="ECO:0000256" key="11">
    <source>
        <dbReference type="ARBA" id="ARBA00037946"/>
    </source>
</evidence>
<feature type="transmembrane region" description="Helical" evidence="13">
    <location>
        <begin position="79"/>
        <end position="99"/>
    </location>
</feature>
<keyword evidence="4 13" id="KW-0812">Transmembrane</keyword>
<dbReference type="InterPro" id="IPR004117">
    <property type="entry name" value="7tm6_olfct_rcpt"/>
</dbReference>
<dbReference type="Pfam" id="PF02949">
    <property type="entry name" value="7tm_6"/>
    <property type="match status" value="1"/>
</dbReference>
<feature type="transmembrane region" description="Helical" evidence="13">
    <location>
        <begin position="323"/>
        <end position="344"/>
    </location>
</feature>
<dbReference type="AlphaFoldDB" id="A0A6J1LM67"/>
<evidence type="ECO:0000256" key="9">
    <source>
        <dbReference type="ARBA" id="ARBA00023224"/>
    </source>
</evidence>
<gene>
    <name evidence="15" type="primary">LOC111596838</name>
</gene>
<evidence type="ECO:0000256" key="13">
    <source>
        <dbReference type="RuleBase" id="RU351113"/>
    </source>
</evidence>
<proteinExistence type="inferred from homology"/>
<dbReference type="KEGG" id="dhe:111596838"/>
<evidence type="ECO:0000256" key="4">
    <source>
        <dbReference type="ARBA" id="ARBA00022692"/>
    </source>
</evidence>
<dbReference type="GO" id="GO:0005549">
    <property type="term" value="F:odorant binding"/>
    <property type="evidence" value="ECO:0007669"/>
    <property type="project" value="InterPro"/>
</dbReference>
<dbReference type="GO" id="GO:0005886">
    <property type="term" value="C:plasma membrane"/>
    <property type="evidence" value="ECO:0007669"/>
    <property type="project" value="UniProtKB-SubCell"/>
</dbReference>
<comment type="caution">
    <text evidence="13">Lacks conserved residue(s) required for the propagation of feature annotation.</text>
</comment>
<keyword evidence="2" id="KW-1003">Cell membrane</keyword>
<dbReference type="PANTHER" id="PTHR21137:SF37">
    <property type="entry name" value="ODORANT RECEPTOR 46A, ISOFORM B-RELATED"/>
    <property type="match status" value="1"/>
</dbReference>
<sequence length="422" mass="48461">MGGSLKLISRNVLDRASLYIRPAARILTKVLNSLQKMSEHHEMMSTFYKYQVWYFNFLGMWQVASCASRLQRVLHQLRCCLILSIVAIMLLFFAIRVLANIDQLNVILQVFFMFATEVSCMSKLLSIKLRNRNHAQLIEEMHSPCFRPSSKKEALIFSGGAKRAKIWRNFYASASLLAASLILVTQWFVDNNALPLSMYEPCDLLSSGCYYGLYFYQVMSLMPTCWLNIAFDSIAASLLYFLETQLAMLSAHLESLGSAETIEDNQRIARELRNCCIHYARIFQLKDLIDGFIKVPGSVQMLCSVLVLVSNFYAISIRTKETAFMIMMASYQFVMLLQIFIICYSADEMSYQSALLSHSLYSSDWTSWNKSNRKLALLMMLRFSEPLHMHTLNHSQCFNSTTFSSIVNCSYSYFALLKRVNS</sequence>
<dbReference type="Proteomes" id="UP000504633">
    <property type="component" value="Unplaced"/>
</dbReference>
<keyword evidence="14" id="KW-1185">Reference proteome</keyword>
<keyword evidence="7 13" id="KW-0472">Membrane</keyword>
<evidence type="ECO:0000256" key="7">
    <source>
        <dbReference type="ARBA" id="ARBA00023136"/>
    </source>
</evidence>
<keyword evidence="8 13" id="KW-0675">Receptor</keyword>
<accession>A0A6J1LM67</accession>
<dbReference type="OMA" id="ICVCLFR"/>
<dbReference type="GO" id="GO:0007165">
    <property type="term" value="P:signal transduction"/>
    <property type="evidence" value="ECO:0007669"/>
    <property type="project" value="UniProtKB-KW"/>
</dbReference>
<evidence type="ECO:0000256" key="10">
    <source>
        <dbReference type="ARBA" id="ARBA00037764"/>
    </source>
</evidence>